<organism evidence="1 2">
    <name type="scientific">Chitinophaga terrae</name>
    <name type="common">ex Kim and Jung 2007</name>
    <dbReference type="NCBI Taxonomy" id="408074"/>
    <lineage>
        <taxon>Bacteria</taxon>
        <taxon>Pseudomonadati</taxon>
        <taxon>Bacteroidota</taxon>
        <taxon>Chitinophagia</taxon>
        <taxon>Chitinophagales</taxon>
        <taxon>Chitinophagaceae</taxon>
        <taxon>Chitinophaga</taxon>
    </lineage>
</organism>
<dbReference type="Pfam" id="PF26622">
    <property type="entry name" value="DUF8199"/>
    <property type="match status" value="1"/>
</dbReference>
<evidence type="ECO:0000313" key="2">
    <source>
        <dbReference type="Proteomes" id="UP000199656"/>
    </source>
</evidence>
<dbReference type="Proteomes" id="UP000199656">
    <property type="component" value="Unassembled WGS sequence"/>
</dbReference>
<dbReference type="STRING" id="408074.SAMN05660909_03514"/>
<dbReference type="InterPro" id="IPR058512">
    <property type="entry name" value="DUF8199"/>
</dbReference>
<accession>A0A1H4E4V3</accession>
<gene>
    <name evidence="1" type="ORF">SAMN05660909_03514</name>
</gene>
<dbReference type="RefSeq" id="WP_089763230.1">
    <property type="nucleotide sequence ID" value="NZ_BKAT01000028.1"/>
</dbReference>
<dbReference type="EMBL" id="FNRL01000016">
    <property type="protein sequence ID" value="SEA80051.1"/>
    <property type="molecule type" value="Genomic_DNA"/>
</dbReference>
<dbReference type="AlphaFoldDB" id="A0A1H4E4V3"/>
<protein>
    <submittedName>
        <fullName evidence="1">Uncharacterized protein</fullName>
    </submittedName>
</protein>
<evidence type="ECO:0000313" key="1">
    <source>
        <dbReference type="EMBL" id="SEA80051.1"/>
    </source>
</evidence>
<sequence>MKRFFAILLATLYITLTGGIAVNVHYCMGKLAGVDLKGTPADVCNKCKKPAKGMDCCKDEVKFCKLTESHQAAKATQQNFAPLIDLQLPVKILLTPSFRMLASCFDHAHHDPPDNNAAPLFVRNCTFLI</sequence>
<dbReference type="OrthoDB" id="676308at2"/>
<keyword evidence="2" id="KW-1185">Reference proteome</keyword>
<name>A0A1H4E4V3_9BACT</name>
<reference evidence="2" key="1">
    <citation type="submission" date="2016-10" db="EMBL/GenBank/DDBJ databases">
        <authorList>
            <person name="Varghese N."/>
            <person name="Submissions S."/>
        </authorList>
    </citation>
    <scope>NUCLEOTIDE SEQUENCE [LARGE SCALE GENOMIC DNA]</scope>
    <source>
        <strain evidence="2">DSM 23920</strain>
    </source>
</reference>
<proteinExistence type="predicted"/>
<dbReference type="InterPro" id="IPR058060">
    <property type="entry name" value="HYC_CC_PP"/>
</dbReference>
<dbReference type="NCBIfam" id="NF047658">
    <property type="entry name" value="HYC_CC_PP"/>
    <property type="match status" value="1"/>
</dbReference>